<evidence type="ECO:0000256" key="1">
    <source>
        <dbReference type="SAM" id="MobiDB-lite"/>
    </source>
</evidence>
<dbReference type="AlphaFoldDB" id="A0A448TU67"/>
<feature type="signal peptide" evidence="2">
    <location>
        <begin position="1"/>
        <end position="20"/>
    </location>
</feature>
<organism evidence="3 4">
    <name type="scientific">Actinobacillus delphinicola</name>
    <dbReference type="NCBI Taxonomy" id="51161"/>
    <lineage>
        <taxon>Bacteria</taxon>
        <taxon>Pseudomonadati</taxon>
        <taxon>Pseudomonadota</taxon>
        <taxon>Gammaproteobacteria</taxon>
        <taxon>Pasteurellales</taxon>
        <taxon>Pasteurellaceae</taxon>
        <taxon>Actinobacillus</taxon>
    </lineage>
</organism>
<protein>
    <recommendedName>
        <fullName evidence="5">Lipoprotein</fullName>
    </recommendedName>
</protein>
<dbReference type="EMBL" id="LR134510">
    <property type="protein sequence ID" value="VEJ09542.1"/>
    <property type="molecule type" value="Genomic_DNA"/>
</dbReference>
<sequence length="198" mass="21626">MKFNKSFLTVGILAATMTLAACHDEKAQNTPSTSTQTQPTTTATATPEKAAVTPLVKFNQTVQIQPISYTLSKKDGKEMLAYNYTIVNKSTESLKTVKWYGIVTLGKNLIDIFSVPVNFEKPLPAHSQVSIAFNKPLASYTPAVQKEFLNSKKLQLNLTTVAGEIAFSNAQVQPILVTTDKAVQDELKAIFAQAKKTK</sequence>
<feature type="compositionally biased region" description="Low complexity" evidence="1">
    <location>
        <begin position="30"/>
        <end position="46"/>
    </location>
</feature>
<proteinExistence type="predicted"/>
<gene>
    <name evidence="3" type="ORF">NCTC12871_01013</name>
</gene>
<dbReference type="PROSITE" id="PS51257">
    <property type="entry name" value="PROKAR_LIPOPROTEIN"/>
    <property type="match status" value="1"/>
</dbReference>
<evidence type="ECO:0000256" key="2">
    <source>
        <dbReference type="SAM" id="SignalP"/>
    </source>
</evidence>
<feature type="region of interest" description="Disordered" evidence="1">
    <location>
        <begin position="26"/>
        <end position="46"/>
    </location>
</feature>
<dbReference type="RefSeq" id="WP_126599564.1">
    <property type="nucleotide sequence ID" value="NZ_LR134510.1"/>
</dbReference>
<accession>A0A448TU67</accession>
<reference evidence="3 4" key="1">
    <citation type="submission" date="2018-12" db="EMBL/GenBank/DDBJ databases">
        <authorList>
            <consortium name="Pathogen Informatics"/>
        </authorList>
    </citation>
    <scope>NUCLEOTIDE SEQUENCE [LARGE SCALE GENOMIC DNA]</scope>
    <source>
        <strain evidence="3 4">NCTC12871</strain>
    </source>
</reference>
<evidence type="ECO:0008006" key="5">
    <source>
        <dbReference type="Google" id="ProtNLM"/>
    </source>
</evidence>
<dbReference type="Proteomes" id="UP000279799">
    <property type="component" value="Chromosome"/>
</dbReference>
<evidence type="ECO:0000313" key="3">
    <source>
        <dbReference type="EMBL" id="VEJ09542.1"/>
    </source>
</evidence>
<keyword evidence="2" id="KW-0732">Signal</keyword>
<feature type="chain" id="PRO_5019006091" description="Lipoprotein" evidence="2">
    <location>
        <begin position="21"/>
        <end position="198"/>
    </location>
</feature>
<keyword evidence="4" id="KW-1185">Reference proteome</keyword>
<dbReference type="KEGG" id="adp:NCTC12871_01013"/>
<name>A0A448TU67_9PAST</name>
<evidence type="ECO:0000313" key="4">
    <source>
        <dbReference type="Proteomes" id="UP000279799"/>
    </source>
</evidence>